<dbReference type="SUPFAM" id="SSF47336">
    <property type="entry name" value="ACP-like"/>
    <property type="match status" value="1"/>
</dbReference>
<keyword evidence="2" id="KW-0597">Phosphoprotein</keyword>
<dbReference type="InterPro" id="IPR049552">
    <property type="entry name" value="PKS_DH_N"/>
</dbReference>
<accession>A0A0K1EJE0</accession>
<feature type="active site" description="Proton donor; for dehydratase activity" evidence="5">
    <location>
        <position position="1149"/>
    </location>
</feature>
<dbReference type="SMART" id="SM00825">
    <property type="entry name" value="PKS_KS"/>
    <property type="match status" value="1"/>
</dbReference>
<dbReference type="KEGG" id="ccro:CMC5_048540"/>
<dbReference type="InterPro" id="IPR009081">
    <property type="entry name" value="PP-bd_ACP"/>
</dbReference>
<dbReference type="Gene3D" id="3.10.129.120">
    <property type="match status" value="1"/>
</dbReference>
<dbReference type="Pfam" id="PF00550">
    <property type="entry name" value="PP-binding"/>
    <property type="match status" value="1"/>
</dbReference>
<feature type="domain" description="PKS/mFAS DH" evidence="9">
    <location>
        <begin position="948"/>
        <end position="1238"/>
    </location>
</feature>
<sequence length="1923" mass="203296">MTQISPIQQALLLIQDLEARLCASEEEKSEPLAIVGMGCRFPGGCDTPARFWELLVRGTDAIREVPRDRWDHDAVYDPDPNAVGKTYTRHGGFLDAVDGFDPAFFGISPREAERMDPQQRLLLEVSWEALENAGLTPAALPRGRTGVFVGISQGDYGQVTLTSERMELMDVYDGTGRGASFAAGRLSYVLGLQGPSMSIDTACSSSLVAAHLACQSLRARECDVALVGGVHVMTSPATTVFLARTRALSPDGRCKTFDASANGYARGEGCGVLVLKRLSSALAEGDTILALLRGSAVNHDGPSSGLTVPNGNAQQALLRTAFDNAGISPAELSYVEAHGTGTPLGDPIELEALGRVLGDRTGAAPLLVGSVKTNIGHLEPAAGIAGLMKVVLALQHRTIPAHLHFTKPNPHVAWEALALRVPTEACPWPSDDGPRVAGVSAFGLSGTNAHVIVEEAPRPYEPTPVMVPASLPAERPAHLFTLSARSAEALRTQAGRLERHLDTDPEASLADVCHTVASGRTHLTHRLAFVARTRDELQQTLRTFAALPISVASAPARATIPPAGLPAGCLLGAADPTARRPKIAFLFTGQGAQYVGMGAALYDTQPVFRAALDACDAIYHALTARSIQPILFGGADGVTIDDTVYTQPALFALEYALAMLWRSWGVVPDAVLGHSVGEYAAACVAGVFSVEDGMRLLVERGQRMSALPGDGAMASVRADVATVRAAMLPYADRLSIAAQNGPESVVLSGARDAVEAACATLRERGAEVKPLRVSHAFHSHLMEPMLDAFERIVEEARLTAPNVPLASNVTGAIAGDEIAQPAYWREHIRQPVRFAEGVAALAARGCEIFVEIGPHPTLLGMAMECAPQGASLWLPSLRRGRDDWEILLESLGKLHVRGVAVDFRGFDMPYVRKRLPLPTYPFERKRCWLELPPLDPLAQLASSTSRAHPLLGRRLPSPGREVQFVSSVSPALTPYLDDHRIYGDVVVPGAYHLALLLCAGDTLFGQSGCVLDDVVFPQALVVPDAVRLHLALDGVDPSGAPFQVASQTAEDETEPTWRRHASGVLRAPSPPSAAPGDAPPALDAVRARCTREVSPETIYETLWPLGVQLGEAFRGVHILHGGDGEALAELRAPSALGEDLGLLHPVLIDACFQMVAGALPSLDADAAFIPLALERLRFHGRTEAGPLFSHAVLRARPEANTKITEVQEVDLRVFEASGRVIAEIEGLRLKRATREDFAATGASRWSGWLYEPVWRPEPLVAAPTGSTGPRTWLLVEDQQGLAAPLAAALEARGDTCARVASGETFARTAPHHYTAPLAQPEAMDGLLDAIERDLPQPLHGVVYLRGVDAQLDAPAPDTALATDASRATTAAPLPLDVLAGALHVAQALARRERPATPHLWLVTCGAQRLGDATAPVAVAQAPLWGLGRTLALEHPELSCKLVDLAPPSAAADAPRASSASSASSASRTKDALVSALAQELLTDGPDEEIALREGTRHVGRLAQRPLSRRGAAKPDATPIRNDGTYLITGGLGGLGLSAAAWLVGRGARHLVLVGRKGATTPAQIDALRALREAGAHVVTAQADVASRAQVAAMLDTAAVAMPPLRGVLHAAGVLDDGTLLTQRRERLQRVFEPKADGAWHLHTLTRHLPLDFFVLYASAASLVGSAGQSNYAAANAFLDALAHHRRALGLPAVSIDWSAFAEVGMAADLTRRDTASARNAHAGLRLIQPDEGTAILGALLDAGATSPAQIGVIPLEGGQWSRHPRAATSTRLAELVRGGPRAQKAAPAVSIDAALSAAPEEARAAMIERVVVEQIASVARLDPAQIERETALTSIGLDSLMGLELRTRLEAALTVRLASTLVWKHPTVAALAAHLHTEWEQAHLARILAPTANPTGGSNTSGTDGDPSGAAVEEDDDMVEIEL</sequence>
<dbReference type="FunFam" id="3.40.47.10:FF:000019">
    <property type="entry name" value="Polyketide synthase type I"/>
    <property type="match status" value="1"/>
</dbReference>
<dbReference type="InterPro" id="IPR016035">
    <property type="entry name" value="Acyl_Trfase/lysoPLipase"/>
</dbReference>
<dbReference type="SMART" id="SM00823">
    <property type="entry name" value="PKS_PP"/>
    <property type="match status" value="1"/>
</dbReference>
<dbReference type="Gene3D" id="3.40.366.10">
    <property type="entry name" value="Malonyl-Coenzyme A Acyl Carrier Protein, domain 2"/>
    <property type="match status" value="1"/>
</dbReference>
<dbReference type="PROSITE" id="PS52004">
    <property type="entry name" value="KS3_2"/>
    <property type="match status" value="1"/>
</dbReference>
<dbReference type="InterPro" id="IPR049900">
    <property type="entry name" value="PKS_mFAS_DH"/>
</dbReference>
<dbReference type="GO" id="GO:0005886">
    <property type="term" value="C:plasma membrane"/>
    <property type="evidence" value="ECO:0007669"/>
    <property type="project" value="TreeGrafter"/>
</dbReference>
<dbReference type="PATRIC" id="fig|52.7.peg.5363"/>
<dbReference type="SUPFAM" id="SSF52151">
    <property type="entry name" value="FabD/lysophospholipase-like"/>
    <property type="match status" value="1"/>
</dbReference>
<dbReference type="Pfam" id="PF21089">
    <property type="entry name" value="PKS_DH_N"/>
    <property type="match status" value="1"/>
</dbReference>
<dbReference type="InterPro" id="IPR036736">
    <property type="entry name" value="ACP-like_sf"/>
</dbReference>
<feature type="region of interest" description="C-terminal hotdog fold" evidence="5">
    <location>
        <begin position="1090"/>
        <end position="1238"/>
    </location>
</feature>
<dbReference type="Pfam" id="PF00109">
    <property type="entry name" value="ketoacyl-synt"/>
    <property type="match status" value="1"/>
</dbReference>
<dbReference type="InterPro" id="IPR057326">
    <property type="entry name" value="KR_dom"/>
</dbReference>
<protein>
    <submittedName>
        <fullName evidence="10">Polyketide synthase</fullName>
    </submittedName>
</protein>
<dbReference type="InterPro" id="IPR014030">
    <property type="entry name" value="Ketoacyl_synth_N"/>
</dbReference>
<dbReference type="Pfam" id="PF14765">
    <property type="entry name" value="PS-DH"/>
    <property type="match status" value="1"/>
</dbReference>
<dbReference type="Pfam" id="PF02801">
    <property type="entry name" value="Ketoacyl-synt_C"/>
    <property type="match status" value="1"/>
</dbReference>
<dbReference type="Gene3D" id="3.30.70.3290">
    <property type="match status" value="1"/>
</dbReference>
<dbReference type="FunFam" id="3.40.366.10:FF:000002">
    <property type="entry name" value="Probable polyketide synthase 2"/>
    <property type="match status" value="1"/>
</dbReference>
<dbReference type="Proteomes" id="UP000067626">
    <property type="component" value="Chromosome"/>
</dbReference>
<organism evidence="10 11">
    <name type="scientific">Chondromyces crocatus</name>
    <dbReference type="NCBI Taxonomy" id="52"/>
    <lineage>
        <taxon>Bacteria</taxon>
        <taxon>Pseudomonadati</taxon>
        <taxon>Myxococcota</taxon>
        <taxon>Polyangia</taxon>
        <taxon>Polyangiales</taxon>
        <taxon>Polyangiaceae</taxon>
        <taxon>Chondromyces</taxon>
    </lineage>
</organism>
<evidence type="ECO:0000259" key="8">
    <source>
        <dbReference type="PROSITE" id="PS52004"/>
    </source>
</evidence>
<dbReference type="Gene3D" id="3.10.129.10">
    <property type="entry name" value="Hotdog Thioesterase"/>
    <property type="match status" value="1"/>
</dbReference>
<dbReference type="SMART" id="SM00822">
    <property type="entry name" value="PKS_KR"/>
    <property type="match status" value="1"/>
</dbReference>
<feature type="domain" description="Ketosynthase family 3 (KS3)" evidence="8">
    <location>
        <begin position="29"/>
        <end position="455"/>
    </location>
</feature>
<dbReference type="InterPro" id="IPR050091">
    <property type="entry name" value="PKS_NRPS_Biosynth_Enz"/>
</dbReference>
<dbReference type="InterPro" id="IPR016039">
    <property type="entry name" value="Thiolase-like"/>
</dbReference>
<dbReference type="CDD" id="cd08955">
    <property type="entry name" value="KR_2_FAS_SDR_x"/>
    <property type="match status" value="1"/>
</dbReference>
<keyword evidence="3" id="KW-0808">Transferase</keyword>
<dbReference type="Gene3D" id="3.40.50.720">
    <property type="entry name" value="NAD(P)-binding Rossmann-like Domain"/>
    <property type="match status" value="1"/>
</dbReference>
<dbReference type="Pfam" id="PF00698">
    <property type="entry name" value="Acyl_transf_1"/>
    <property type="match status" value="1"/>
</dbReference>
<dbReference type="InterPro" id="IPR014031">
    <property type="entry name" value="Ketoacyl_synth_C"/>
</dbReference>
<feature type="active site" description="Proton acceptor; for dehydratase activity" evidence="5">
    <location>
        <position position="979"/>
    </location>
</feature>
<dbReference type="Pfam" id="PF08659">
    <property type="entry name" value="KR"/>
    <property type="match status" value="1"/>
</dbReference>
<evidence type="ECO:0000256" key="3">
    <source>
        <dbReference type="ARBA" id="ARBA00022679"/>
    </source>
</evidence>
<evidence type="ECO:0000256" key="1">
    <source>
        <dbReference type="ARBA" id="ARBA00022450"/>
    </source>
</evidence>
<dbReference type="Gene3D" id="3.40.47.10">
    <property type="match status" value="1"/>
</dbReference>
<dbReference type="GO" id="GO:0004312">
    <property type="term" value="F:fatty acid synthase activity"/>
    <property type="evidence" value="ECO:0007669"/>
    <property type="project" value="TreeGrafter"/>
</dbReference>
<dbReference type="GO" id="GO:0006633">
    <property type="term" value="P:fatty acid biosynthetic process"/>
    <property type="evidence" value="ECO:0007669"/>
    <property type="project" value="TreeGrafter"/>
</dbReference>
<dbReference type="InterPro" id="IPR013968">
    <property type="entry name" value="PKS_KR"/>
</dbReference>
<dbReference type="InterPro" id="IPR020841">
    <property type="entry name" value="PKS_Beta-ketoAc_synthase_dom"/>
</dbReference>
<evidence type="ECO:0000313" key="11">
    <source>
        <dbReference type="Proteomes" id="UP000067626"/>
    </source>
</evidence>
<feature type="domain" description="Carrier" evidence="7">
    <location>
        <begin position="1802"/>
        <end position="1879"/>
    </location>
</feature>
<gene>
    <name evidence="10" type="ORF">CMC5_048540</name>
</gene>
<evidence type="ECO:0000256" key="2">
    <source>
        <dbReference type="ARBA" id="ARBA00022553"/>
    </source>
</evidence>
<dbReference type="InterPro" id="IPR020807">
    <property type="entry name" value="PKS_DH"/>
</dbReference>
<feature type="compositionally biased region" description="Low complexity" evidence="6">
    <location>
        <begin position="1893"/>
        <end position="1909"/>
    </location>
</feature>
<evidence type="ECO:0000256" key="6">
    <source>
        <dbReference type="SAM" id="MobiDB-lite"/>
    </source>
</evidence>
<dbReference type="InterPro" id="IPR020806">
    <property type="entry name" value="PKS_PP-bd"/>
</dbReference>
<dbReference type="STRING" id="52.CMC5_048540"/>
<dbReference type="Pfam" id="PF22621">
    <property type="entry name" value="CurL-like_PKS_C"/>
    <property type="match status" value="1"/>
</dbReference>
<dbReference type="PROSITE" id="PS52019">
    <property type="entry name" value="PKS_MFAS_DH"/>
    <property type="match status" value="1"/>
</dbReference>
<dbReference type="SUPFAM" id="SSF55048">
    <property type="entry name" value="Probable ACP-binding domain of malonyl-CoA ACP transacylase"/>
    <property type="match status" value="1"/>
</dbReference>
<comment type="function">
    <text evidence="4">Involved in production of the polyketide antibiotic thailandamide.</text>
</comment>
<dbReference type="InterPro" id="IPR016036">
    <property type="entry name" value="Malonyl_transacylase_ACP-bd"/>
</dbReference>
<dbReference type="EMBL" id="CP012159">
    <property type="protein sequence ID" value="AKT40698.1"/>
    <property type="molecule type" value="Genomic_DNA"/>
</dbReference>
<feature type="region of interest" description="Disordered" evidence="6">
    <location>
        <begin position="1890"/>
        <end position="1917"/>
    </location>
</feature>
<keyword evidence="1" id="KW-0596">Phosphopantetheine</keyword>
<evidence type="ECO:0000259" key="7">
    <source>
        <dbReference type="PROSITE" id="PS50075"/>
    </source>
</evidence>
<dbReference type="SMART" id="SM00826">
    <property type="entry name" value="PKS_DH"/>
    <property type="match status" value="1"/>
</dbReference>
<dbReference type="InterPro" id="IPR006162">
    <property type="entry name" value="Ppantetheine_attach_site"/>
</dbReference>
<dbReference type="PROSITE" id="PS00012">
    <property type="entry name" value="PHOSPHOPANTETHEINE"/>
    <property type="match status" value="1"/>
</dbReference>
<evidence type="ECO:0000256" key="4">
    <source>
        <dbReference type="ARBA" id="ARBA00054155"/>
    </source>
</evidence>
<dbReference type="OrthoDB" id="7617297at2"/>
<dbReference type="Gene3D" id="1.10.1200.10">
    <property type="entry name" value="ACP-like"/>
    <property type="match status" value="1"/>
</dbReference>
<evidence type="ECO:0000256" key="5">
    <source>
        <dbReference type="PROSITE-ProRule" id="PRU01363"/>
    </source>
</evidence>
<dbReference type="InterPro" id="IPR001227">
    <property type="entry name" value="Ac_transferase_dom_sf"/>
</dbReference>
<dbReference type="SMART" id="SM00827">
    <property type="entry name" value="PKS_AT"/>
    <property type="match status" value="1"/>
</dbReference>
<dbReference type="RefSeq" id="WP_050432595.1">
    <property type="nucleotide sequence ID" value="NZ_CP012159.1"/>
</dbReference>
<name>A0A0K1EJE0_CHOCO</name>
<dbReference type="PROSITE" id="PS50075">
    <property type="entry name" value="CARRIER"/>
    <property type="match status" value="1"/>
</dbReference>
<dbReference type="InterPro" id="IPR014043">
    <property type="entry name" value="Acyl_transferase_dom"/>
</dbReference>
<dbReference type="InterPro" id="IPR036291">
    <property type="entry name" value="NAD(P)-bd_dom_sf"/>
</dbReference>
<feature type="region of interest" description="Disordered" evidence="6">
    <location>
        <begin position="1489"/>
        <end position="1518"/>
    </location>
</feature>
<reference evidence="10 11" key="1">
    <citation type="submission" date="2015-07" db="EMBL/GenBank/DDBJ databases">
        <title>Genome analysis of myxobacterium Chondromyces crocatus Cm c5 reveals a high potential for natural compound synthesis and the genetic basis for the loss of fruiting body formation.</title>
        <authorList>
            <person name="Zaburannyi N."/>
            <person name="Bunk B."/>
            <person name="Maier J."/>
            <person name="Overmann J."/>
            <person name="Mueller R."/>
        </authorList>
    </citation>
    <scope>NUCLEOTIDE SEQUENCE [LARGE SCALE GENOMIC DNA]</scope>
    <source>
        <strain evidence="10 11">Cm c5</strain>
    </source>
</reference>
<evidence type="ECO:0000259" key="9">
    <source>
        <dbReference type="PROSITE" id="PS52019"/>
    </source>
</evidence>
<dbReference type="GO" id="GO:0031177">
    <property type="term" value="F:phosphopantetheine binding"/>
    <property type="evidence" value="ECO:0007669"/>
    <property type="project" value="InterPro"/>
</dbReference>
<dbReference type="PANTHER" id="PTHR43775">
    <property type="entry name" value="FATTY ACID SYNTHASE"/>
    <property type="match status" value="1"/>
</dbReference>
<keyword evidence="11" id="KW-1185">Reference proteome</keyword>
<feature type="region of interest" description="N-terminal hotdog fold" evidence="5">
    <location>
        <begin position="948"/>
        <end position="1072"/>
    </location>
</feature>
<dbReference type="CDD" id="cd00833">
    <property type="entry name" value="PKS"/>
    <property type="match status" value="1"/>
</dbReference>
<dbReference type="GO" id="GO:0071770">
    <property type="term" value="P:DIM/DIP cell wall layer assembly"/>
    <property type="evidence" value="ECO:0007669"/>
    <property type="project" value="TreeGrafter"/>
</dbReference>
<evidence type="ECO:0000313" key="10">
    <source>
        <dbReference type="EMBL" id="AKT40698.1"/>
    </source>
</evidence>
<dbReference type="InterPro" id="IPR049551">
    <property type="entry name" value="PKS_DH_C"/>
</dbReference>
<dbReference type="PANTHER" id="PTHR43775:SF37">
    <property type="entry name" value="SI:DKEY-61P9.11"/>
    <property type="match status" value="1"/>
</dbReference>
<dbReference type="SUPFAM" id="SSF51735">
    <property type="entry name" value="NAD(P)-binding Rossmann-fold domains"/>
    <property type="match status" value="2"/>
</dbReference>
<dbReference type="SUPFAM" id="SSF53901">
    <property type="entry name" value="Thiolase-like"/>
    <property type="match status" value="1"/>
</dbReference>
<proteinExistence type="predicted"/>
<dbReference type="SMART" id="SM01294">
    <property type="entry name" value="PKS_PP_betabranch"/>
    <property type="match status" value="1"/>
</dbReference>
<dbReference type="GO" id="GO:0005737">
    <property type="term" value="C:cytoplasm"/>
    <property type="evidence" value="ECO:0007669"/>
    <property type="project" value="TreeGrafter"/>
</dbReference>